<dbReference type="InterPro" id="IPR001537">
    <property type="entry name" value="SpoU_MeTrfase"/>
</dbReference>
<dbReference type="SUPFAM" id="SSF75217">
    <property type="entry name" value="alpha/beta knot"/>
    <property type="match status" value="1"/>
</dbReference>
<dbReference type="RefSeq" id="WP_347286886.1">
    <property type="nucleotide sequence ID" value="NZ_JAUZQE010000012.1"/>
</dbReference>
<keyword evidence="2" id="KW-0808">Transferase</keyword>
<dbReference type="PANTHER" id="PTHR43191:SF2">
    <property type="entry name" value="RRNA METHYLTRANSFERASE 3, MITOCHONDRIAL"/>
    <property type="match status" value="1"/>
</dbReference>
<dbReference type="InterPro" id="IPR030476">
    <property type="entry name" value="Pentaxin_CS"/>
</dbReference>
<reference evidence="4 5" key="1">
    <citation type="submission" date="2023-08" db="EMBL/GenBank/DDBJ databases">
        <title>Alcaligenaceae gen. nov., a novel taxon isolated from the sludge of Yixing Pesticide Factory.</title>
        <authorList>
            <person name="Ruan L."/>
        </authorList>
    </citation>
    <scope>NUCLEOTIDE SEQUENCE [LARGE SCALE GENOMIC DNA]</scope>
    <source>
        <strain evidence="4 5">LG-2</strain>
    </source>
</reference>
<evidence type="ECO:0000313" key="5">
    <source>
        <dbReference type="Proteomes" id="UP001232156"/>
    </source>
</evidence>
<evidence type="ECO:0000313" key="4">
    <source>
        <dbReference type="EMBL" id="MDR4125770.1"/>
    </source>
</evidence>
<keyword evidence="1 4" id="KW-0489">Methyltransferase</keyword>
<evidence type="ECO:0000259" key="3">
    <source>
        <dbReference type="Pfam" id="PF00588"/>
    </source>
</evidence>
<dbReference type="InterPro" id="IPR029064">
    <property type="entry name" value="Ribosomal_eL30-like_sf"/>
</dbReference>
<dbReference type="PROSITE" id="PS00289">
    <property type="entry name" value="PTX_1"/>
    <property type="match status" value="1"/>
</dbReference>
<dbReference type="Pfam" id="PF00588">
    <property type="entry name" value="SpoU_methylase"/>
    <property type="match status" value="1"/>
</dbReference>
<sequence>MKTLSSRDNPDFRLLLRTLQGQRAPGERGGAVRVALEGVHLCESWLSFAGQPELAFVDSDRQMQPEIAALLRALDPARVRLCTPALLRAASQVVQGQGVIFLARAPQPVMPERIQSNCLWLDRVQDPGNLGTLLRTAAAAGIDCVFASKGTVAAWSPKVLRSAQGAHFVLQIFEGQDLVALRARLDIPLLVTALDAAVSLYDAALPPAAAWVFGNEGQGVAPGLLAHADLRVRIPHSTRVESLNVAVAAGVCLFEQLRQVGRPQ</sequence>
<proteinExistence type="predicted"/>
<dbReference type="CDD" id="cd18095">
    <property type="entry name" value="SpoU-like_rRNA-MTase"/>
    <property type="match status" value="1"/>
</dbReference>
<dbReference type="Gene3D" id="3.40.1280.10">
    <property type="match status" value="1"/>
</dbReference>
<dbReference type="InterPro" id="IPR029028">
    <property type="entry name" value="Alpha/beta_knot_MTases"/>
</dbReference>
<dbReference type="Proteomes" id="UP001232156">
    <property type="component" value="Unassembled WGS sequence"/>
</dbReference>
<comment type="caution">
    <text evidence="4">The sequence shown here is derived from an EMBL/GenBank/DDBJ whole genome shotgun (WGS) entry which is preliminary data.</text>
</comment>
<keyword evidence="5" id="KW-1185">Reference proteome</keyword>
<dbReference type="SUPFAM" id="SSF55315">
    <property type="entry name" value="L30e-like"/>
    <property type="match status" value="1"/>
</dbReference>
<dbReference type="EMBL" id="JAUZQE010000012">
    <property type="protein sequence ID" value="MDR4125770.1"/>
    <property type="molecule type" value="Genomic_DNA"/>
</dbReference>
<dbReference type="InterPro" id="IPR029026">
    <property type="entry name" value="tRNA_m1G_MTases_N"/>
</dbReference>
<dbReference type="PANTHER" id="PTHR43191">
    <property type="entry name" value="RRNA METHYLTRANSFERASE 3"/>
    <property type="match status" value="1"/>
</dbReference>
<dbReference type="GO" id="GO:0032259">
    <property type="term" value="P:methylation"/>
    <property type="evidence" value="ECO:0007669"/>
    <property type="project" value="UniProtKB-KW"/>
</dbReference>
<dbReference type="Gene3D" id="3.30.1330.30">
    <property type="match status" value="1"/>
</dbReference>
<name>A0ABU1D5Q5_9BURK</name>
<dbReference type="GO" id="GO:0008168">
    <property type="term" value="F:methyltransferase activity"/>
    <property type="evidence" value="ECO:0007669"/>
    <property type="project" value="UniProtKB-KW"/>
</dbReference>
<gene>
    <name evidence="4" type="ORF">Q8947_07195</name>
</gene>
<feature type="domain" description="tRNA/rRNA methyltransferase SpoU type" evidence="3">
    <location>
        <begin position="118"/>
        <end position="254"/>
    </location>
</feature>
<organism evidence="4 5">
    <name type="scientific">Yanghanlia caeni</name>
    <dbReference type="NCBI Taxonomy" id="3064283"/>
    <lineage>
        <taxon>Bacteria</taxon>
        <taxon>Pseudomonadati</taxon>
        <taxon>Pseudomonadota</taxon>
        <taxon>Betaproteobacteria</taxon>
        <taxon>Burkholderiales</taxon>
        <taxon>Alcaligenaceae</taxon>
        <taxon>Yanghanlia</taxon>
    </lineage>
</organism>
<dbReference type="InterPro" id="IPR051259">
    <property type="entry name" value="rRNA_Methyltransferase"/>
</dbReference>
<protein>
    <submittedName>
        <fullName evidence="4">RNA methyltransferase</fullName>
    </submittedName>
</protein>
<accession>A0ABU1D5Q5</accession>
<evidence type="ECO:0000256" key="2">
    <source>
        <dbReference type="ARBA" id="ARBA00022679"/>
    </source>
</evidence>
<evidence type="ECO:0000256" key="1">
    <source>
        <dbReference type="ARBA" id="ARBA00022603"/>
    </source>
</evidence>